<feature type="compositionally biased region" description="Polar residues" evidence="1">
    <location>
        <begin position="289"/>
        <end position="305"/>
    </location>
</feature>
<dbReference type="InterPro" id="IPR001478">
    <property type="entry name" value="PDZ"/>
</dbReference>
<feature type="compositionally biased region" description="Basic and acidic residues" evidence="1">
    <location>
        <begin position="275"/>
        <end position="288"/>
    </location>
</feature>
<feature type="domain" description="PH" evidence="2">
    <location>
        <begin position="801"/>
        <end position="899"/>
    </location>
</feature>
<dbReference type="Pfam" id="PF00169">
    <property type="entry name" value="PH"/>
    <property type="match status" value="2"/>
</dbReference>
<dbReference type="InterPro" id="IPR011993">
    <property type="entry name" value="PH-like_dom_sf"/>
</dbReference>
<dbReference type="GeneID" id="101860689"/>
<dbReference type="InterPro" id="IPR001849">
    <property type="entry name" value="PH_domain"/>
</dbReference>
<organism evidence="4 5">
    <name type="scientific">Aplysia californica</name>
    <name type="common">California sea hare</name>
    <dbReference type="NCBI Taxonomy" id="6500"/>
    <lineage>
        <taxon>Eukaryota</taxon>
        <taxon>Metazoa</taxon>
        <taxon>Spiralia</taxon>
        <taxon>Lophotrochozoa</taxon>
        <taxon>Mollusca</taxon>
        <taxon>Gastropoda</taxon>
        <taxon>Heterobranchia</taxon>
        <taxon>Euthyneura</taxon>
        <taxon>Tectipleura</taxon>
        <taxon>Aplysiida</taxon>
        <taxon>Aplysioidea</taxon>
        <taxon>Aplysiidae</taxon>
        <taxon>Aplysia</taxon>
    </lineage>
</organism>
<dbReference type="SUPFAM" id="SSF50729">
    <property type="entry name" value="PH domain-like"/>
    <property type="match status" value="2"/>
</dbReference>
<evidence type="ECO:0000256" key="1">
    <source>
        <dbReference type="SAM" id="MobiDB-lite"/>
    </source>
</evidence>
<feature type="region of interest" description="Disordered" evidence="1">
    <location>
        <begin position="61"/>
        <end position="84"/>
    </location>
</feature>
<feature type="region of interest" description="Disordered" evidence="1">
    <location>
        <begin position="539"/>
        <end position="573"/>
    </location>
</feature>
<proteinExistence type="predicted"/>
<dbReference type="PROSITE" id="PS50106">
    <property type="entry name" value="PDZ"/>
    <property type="match status" value="1"/>
</dbReference>
<dbReference type="PROSITE" id="PS50003">
    <property type="entry name" value="PH_DOMAIN"/>
    <property type="match status" value="2"/>
</dbReference>
<feature type="domain" description="PDZ" evidence="3">
    <location>
        <begin position="713"/>
        <end position="792"/>
    </location>
</feature>
<feature type="domain" description="PH" evidence="2">
    <location>
        <begin position="925"/>
        <end position="1022"/>
    </location>
</feature>
<dbReference type="InterPro" id="IPR036034">
    <property type="entry name" value="PDZ_sf"/>
</dbReference>
<dbReference type="Pfam" id="PF17820">
    <property type="entry name" value="PDZ_6"/>
    <property type="match status" value="1"/>
</dbReference>
<evidence type="ECO:0000259" key="3">
    <source>
        <dbReference type="PROSITE" id="PS50106"/>
    </source>
</evidence>
<feature type="region of interest" description="Disordered" evidence="1">
    <location>
        <begin position="417"/>
        <end position="463"/>
    </location>
</feature>
<dbReference type="SUPFAM" id="SSF50156">
    <property type="entry name" value="PDZ domain-like"/>
    <property type="match status" value="1"/>
</dbReference>
<feature type="region of interest" description="Disordered" evidence="1">
    <location>
        <begin position="601"/>
        <end position="677"/>
    </location>
</feature>
<keyword evidence="4" id="KW-1185">Reference proteome</keyword>
<reference evidence="5" key="1">
    <citation type="submission" date="2025-08" db="UniProtKB">
        <authorList>
            <consortium name="RefSeq"/>
        </authorList>
    </citation>
    <scope>IDENTIFICATION</scope>
</reference>
<dbReference type="SMART" id="SM00228">
    <property type="entry name" value="PDZ"/>
    <property type="match status" value="1"/>
</dbReference>
<evidence type="ECO:0000259" key="2">
    <source>
        <dbReference type="PROSITE" id="PS50003"/>
    </source>
</evidence>
<feature type="compositionally biased region" description="Basic and acidic residues" evidence="1">
    <location>
        <begin position="422"/>
        <end position="431"/>
    </location>
</feature>
<evidence type="ECO:0000313" key="5">
    <source>
        <dbReference type="RefSeq" id="XP_005108079.1"/>
    </source>
</evidence>
<evidence type="ECO:0000313" key="4">
    <source>
        <dbReference type="Proteomes" id="UP000694888"/>
    </source>
</evidence>
<sequence>MASHPDAKEAVPAGEDSAVFNEEPLLRRDSQKVRQNRQRTKERTPTRVVSDVFAFLNQNPSAYLEDLNNEDEREESGSVSAGDPMYANVKRGLIDAVDHAEEDGGRVLCPEFSSGGPNNFMGESHEKFVNGFQSKDSGFASLERQICDEGPGALYESYIKNEEMMMDDAENVYLEPAVGAADVYDNARPLSASDNDTNIYDDVDVSFSAAGSGSHKEHSTSTANLSDCQAKSGAAVDVSRDVCDSVKLSKSSTGRESNVYEPVKSNENCELESSMSKKETCVATEDKTSVQNNDIPGLSESTVAQSVEGKGSPESSVSKLGESCSYHGGTGDKKCEENSVHFVPTITAQFTPVACKESVPRAENGGADAGSSQVFTINLDQGGGAGASSAAVKQDSLDRQSYVNMYTSCDMVQSCGMFSSRDGQDPRKSSTEDDDEEEEEEEDVPSSVHTVVPEGQNVSVISVTSDEVYDTVTVDNVDSEGKRSITSPSDTVSAAAESCLEVSSGTANNNKKEVVLASLSTDSQAEDCLSVNSQFIESTSPVLDGSGSDKVRRRRKLEKNPSAEIGSDDSSDEDVGIYAESFRRSNWVRVSQHNKQELAMPVSAVSRGSQSSSPASASAFSGLGSAGESVTDSDGVLEDQGGMSPNLKNEDVFTELASPARPLHRRSDSVTTTASESEFKRQYVSRRKCLIQRADSQQEYHRLSARVYDQDKLVVVQRTGDSDDLGLHLLDSHPAYITSVDPGSAAEKAGIVEGQILVSVNGDLVLTSDHSDIVKLIQNSPGSVRLGVANSDFQPVRDLQASVMTGAMYKLGHSSLVRMWKKRYFILRQDNCLYYYKNDQEHDPLGAIPLGGYTISRHTDTSKHFCFKAEKYGARTYYFMTDNRDQLTEWVGALTEAAARSKKRKESFLSVSSHNVSLPALDVRRPECSGSLGKLSPSRRSWRRRYCVLKDACVYYYKDMNSLSALGVAHLHGYKVDAENHPRRKCSFSLQPPEPKMRVFFFSAENETDKKRWVEALIHSIQRWVKVEREVDC</sequence>
<dbReference type="Gene3D" id="2.30.42.10">
    <property type="match status" value="1"/>
</dbReference>
<dbReference type="Gene3D" id="2.30.29.30">
    <property type="entry name" value="Pleckstrin-homology domain (PH domain)/Phosphotyrosine-binding domain (PTB)"/>
    <property type="match status" value="2"/>
</dbReference>
<dbReference type="PANTHER" id="PTHR47644">
    <property type="entry name" value="AGAP008221-PA"/>
    <property type="match status" value="1"/>
</dbReference>
<dbReference type="Proteomes" id="UP000694888">
    <property type="component" value="Unplaced"/>
</dbReference>
<feature type="compositionally biased region" description="Polar residues" evidence="1">
    <location>
        <begin position="265"/>
        <end position="274"/>
    </location>
</feature>
<dbReference type="PANTHER" id="PTHR47644:SF1">
    <property type="entry name" value="PDZ DOMAIN-CONTAINING PROTEIN"/>
    <property type="match status" value="1"/>
</dbReference>
<dbReference type="InterPro" id="IPR041489">
    <property type="entry name" value="PDZ_6"/>
</dbReference>
<name>A0ABM0K3S2_APLCA</name>
<dbReference type="SMART" id="SM00233">
    <property type="entry name" value="PH"/>
    <property type="match status" value="2"/>
</dbReference>
<accession>A0ABM0K3S2</accession>
<dbReference type="RefSeq" id="XP_005108079.1">
    <property type="nucleotide sequence ID" value="XM_005108022.3"/>
</dbReference>
<feature type="compositionally biased region" description="Low complexity" evidence="1">
    <location>
        <begin position="603"/>
        <end position="629"/>
    </location>
</feature>
<protein>
    <submittedName>
        <fullName evidence="5">Uncharacterized protein LOC101860689</fullName>
    </submittedName>
</protein>
<dbReference type="CDD" id="cd00136">
    <property type="entry name" value="PDZ_canonical"/>
    <property type="match status" value="1"/>
</dbReference>
<feature type="region of interest" description="Disordered" evidence="1">
    <location>
        <begin position="1"/>
        <end position="46"/>
    </location>
</feature>
<gene>
    <name evidence="5" type="primary">LOC101860689</name>
</gene>
<feature type="region of interest" description="Disordered" evidence="1">
    <location>
        <begin position="254"/>
        <end position="323"/>
    </location>
</feature>
<feature type="compositionally biased region" description="Acidic residues" evidence="1">
    <location>
        <begin position="432"/>
        <end position="444"/>
    </location>
</feature>